<reference evidence="1" key="1">
    <citation type="submission" date="2023-10" db="EMBL/GenBank/DDBJ databases">
        <title>Genome assemblies of two species of porcelain crab, Petrolisthes cinctipes and Petrolisthes manimaculis (Anomura: Porcellanidae).</title>
        <authorList>
            <person name="Angst P."/>
        </authorList>
    </citation>
    <scope>NUCLEOTIDE SEQUENCE</scope>
    <source>
        <strain evidence="1">PB745_01</strain>
        <tissue evidence="1">Gill</tissue>
    </source>
</reference>
<keyword evidence="2" id="KW-1185">Reference proteome</keyword>
<organism evidence="1 2">
    <name type="scientific">Petrolisthes cinctipes</name>
    <name type="common">Flat porcelain crab</name>
    <dbReference type="NCBI Taxonomy" id="88211"/>
    <lineage>
        <taxon>Eukaryota</taxon>
        <taxon>Metazoa</taxon>
        <taxon>Ecdysozoa</taxon>
        <taxon>Arthropoda</taxon>
        <taxon>Crustacea</taxon>
        <taxon>Multicrustacea</taxon>
        <taxon>Malacostraca</taxon>
        <taxon>Eumalacostraca</taxon>
        <taxon>Eucarida</taxon>
        <taxon>Decapoda</taxon>
        <taxon>Pleocyemata</taxon>
        <taxon>Anomura</taxon>
        <taxon>Galatheoidea</taxon>
        <taxon>Porcellanidae</taxon>
        <taxon>Petrolisthes</taxon>
    </lineage>
</organism>
<name>A0AAE1G1S1_PETCI</name>
<dbReference type="AlphaFoldDB" id="A0AAE1G1S1"/>
<protein>
    <submittedName>
        <fullName evidence="1">Uncharacterized protein</fullName>
    </submittedName>
</protein>
<dbReference type="EMBL" id="JAWQEG010000877">
    <property type="protein sequence ID" value="KAK3884535.1"/>
    <property type="molecule type" value="Genomic_DNA"/>
</dbReference>
<proteinExistence type="predicted"/>
<comment type="caution">
    <text evidence="1">The sequence shown here is derived from an EMBL/GenBank/DDBJ whole genome shotgun (WGS) entry which is preliminary data.</text>
</comment>
<sequence>MPGVYEESGREGRCYSGGLGDSHQTRLDRHKLGYTHHQHLWPVGRSTASNSLPSPLQSLTWRAQCAKTVISDGVVLGGVCCPLCFDTSFPCIVFITSHALDFIQPAIQTTLKEDGTSITILRSVGHVTESCWCLKRKYTFQDGNEHN</sequence>
<accession>A0AAE1G1S1</accession>
<evidence type="ECO:0000313" key="1">
    <source>
        <dbReference type="EMBL" id="KAK3884535.1"/>
    </source>
</evidence>
<gene>
    <name evidence="1" type="ORF">Pcinc_011208</name>
</gene>
<dbReference type="Proteomes" id="UP001286313">
    <property type="component" value="Unassembled WGS sequence"/>
</dbReference>
<evidence type="ECO:0000313" key="2">
    <source>
        <dbReference type="Proteomes" id="UP001286313"/>
    </source>
</evidence>